<keyword evidence="1" id="KW-1133">Transmembrane helix</keyword>
<dbReference type="AlphaFoldDB" id="A0A0K8RLA7"/>
<protein>
    <submittedName>
        <fullName evidence="2">Putative secreted protein</fullName>
    </submittedName>
</protein>
<accession>A0A0K8RLA7</accession>
<sequence>MGAIAADKQQLIRTRIRYPTYLNVLLFVGTMSSCLGVCLCCYTLVYTVHPAIWIAGLASFMTGVLVAVLTLGLIAMTMFRRKTVEASWMPQSISPYEEDFGTDYYFDEAANGHVYKPTTYAAPKLQVSPLMAPVNASVYRLVYGVDGK</sequence>
<evidence type="ECO:0000256" key="1">
    <source>
        <dbReference type="SAM" id="Phobius"/>
    </source>
</evidence>
<dbReference type="EMBL" id="GADI01001931">
    <property type="protein sequence ID" value="JAA71877.1"/>
    <property type="molecule type" value="mRNA"/>
</dbReference>
<name>A0A0K8RLA7_IXORI</name>
<proteinExistence type="evidence at transcript level"/>
<evidence type="ECO:0000313" key="2">
    <source>
        <dbReference type="EMBL" id="JAA71877.1"/>
    </source>
</evidence>
<organism evidence="2">
    <name type="scientific">Ixodes ricinus</name>
    <name type="common">Common tick</name>
    <name type="synonym">Acarus ricinus</name>
    <dbReference type="NCBI Taxonomy" id="34613"/>
    <lineage>
        <taxon>Eukaryota</taxon>
        <taxon>Metazoa</taxon>
        <taxon>Ecdysozoa</taxon>
        <taxon>Arthropoda</taxon>
        <taxon>Chelicerata</taxon>
        <taxon>Arachnida</taxon>
        <taxon>Acari</taxon>
        <taxon>Parasitiformes</taxon>
        <taxon>Ixodida</taxon>
        <taxon>Ixodoidea</taxon>
        <taxon>Ixodidae</taxon>
        <taxon>Ixodinae</taxon>
        <taxon>Ixodes</taxon>
    </lineage>
</organism>
<keyword evidence="1" id="KW-0812">Transmembrane</keyword>
<reference evidence="2" key="1">
    <citation type="submission" date="2012-12" db="EMBL/GenBank/DDBJ databases">
        <title>Identification and characterization of a phenylalanine ammonia-lyase gene family in Isatis indigotica Fort.</title>
        <authorList>
            <person name="Liu Q."/>
            <person name="Chen J."/>
            <person name="Zhou X."/>
            <person name="Di P."/>
            <person name="Xiao Y."/>
            <person name="Xuan H."/>
            <person name="Zhang L."/>
            <person name="Chen W."/>
        </authorList>
    </citation>
    <scope>NUCLEOTIDE SEQUENCE</scope>
    <source>
        <tissue evidence="2">Salivary gland</tissue>
    </source>
</reference>
<feature type="transmembrane region" description="Helical" evidence="1">
    <location>
        <begin position="51"/>
        <end position="79"/>
    </location>
</feature>
<keyword evidence="1" id="KW-0472">Membrane</keyword>
<feature type="transmembrane region" description="Helical" evidence="1">
    <location>
        <begin position="21"/>
        <end position="45"/>
    </location>
</feature>